<evidence type="ECO:0000256" key="4">
    <source>
        <dbReference type="ARBA" id="ARBA00022989"/>
    </source>
</evidence>
<dbReference type="SUPFAM" id="SSF48726">
    <property type="entry name" value="Immunoglobulin"/>
    <property type="match status" value="1"/>
</dbReference>
<keyword evidence="2 11" id="KW-0812">Transmembrane</keyword>
<keyword evidence="3 12" id="KW-0732">Signal</keyword>
<dbReference type="Gene3D" id="2.60.40.10">
    <property type="entry name" value="Immunoglobulins"/>
    <property type="match status" value="1"/>
</dbReference>
<reference evidence="14" key="1">
    <citation type="submission" date="2023-08" db="EMBL/GenBank/DDBJ databases">
        <authorList>
            <person name="Alioto T."/>
            <person name="Alioto T."/>
            <person name="Gomez Garrido J."/>
        </authorList>
    </citation>
    <scope>NUCLEOTIDE SEQUENCE</scope>
</reference>
<evidence type="ECO:0000256" key="2">
    <source>
        <dbReference type="ARBA" id="ARBA00022692"/>
    </source>
</evidence>
<sequence length="253" mass="27573">MKIALLLVLLTVSPSSSSTSVSGEVGQSVTLPCSYDRQKHGALTVCWGRGDIPNSGCNNQLISTDGNTVTQTSSRFLFLGRLDEGDVSLTILNLTESDSGRYGCRVHILGWFNDDKHHFDLTVLAAQTTSDTTRPRETTTESAHTHSAGQLTSMEKALTSSSSDVKAVTDQEQQGGTETVVLVLVLSSLLALVTAVVVVILMRRWRRLNKMPQQQVSGTVRFSLTRSSLQLHRRESAVENIYQIDGGEYESCP</sequence>
<evidence type="ECO:0000259" key="13">
    <source>
        <dbReference type="PROSITE" id="PS50835"/>
    </source>
</evidence>
<dbReference type="InterPro" id="IPR013783">
    <property type="entry name" value="Ig-like_fold"/>
</dbReference>
<dbReference type="InterPro" id="IPR007110">
    <property type="entry name" value="Ig-like_dom"/>
</dbReference>
<evidence type="ECO:0000256" key="8">
    <source>
        <dbReference type="ARBA" id="ARBA00023319"/>
    </source>
</evidence>
<proteinExistence type="inferred from homology"/>
<dbReference type="SMART" id="SM00409">
    <property type="entry name" value="IG"/>
    <property type="match status" value="1"/>
</dbReference>
<comment type="similarity">
    <text evidence="9">Belongs to the immunoglobulin superfamily. TIM family.</text>
</comment>
<keyword evidence="6" id="KW-1015">Disulfide bond</keyword>
<protein>
    <submittedName>
        <fullName evidence="14">Hepatitis A virus cellular receptor 1 homolog isoform X2</fullName>
    </submittedName>
</protein>
<dbReference type="PANTHER" id="PTHR46608:SF3">
    <property type="entry name" value="T-CELL IMMUNOGLOBULIN AND MUCIN DOMAIN-CONTAINING PROTEIN 4"/>
    <property type="match status" value="1"/>
</dbReference>
<dbReference type="EMBL" id="OY660872">
    <property type="protein sequence ID" value="CAJ1063181.1"/>
    <property type="molecule type" value="Genomic_DNA"/>
</dbReference>
<organism evidence="14 15">
    <name type="scientific">Xyrichtys novacula</name>
    <name type="common">Pearly razorfish</name>
    <name type="synonym">Hemipteronotus novacula</name>
    <dbReference type="NCBI Taxonomy" id="13765"/>
    <lineage>
        <taxon>Eukaryota</taxon>
        <taxon>Metazoa</taxon>
        <taxon>Chordata</taxon>
        <taxon>Craniata</taxon>
        <taxon>Vertebrata</taxon>
        <taxon>Euteleostomi</taxon>
        <taxon>Actinopterygii</taxon>
        <taxon>Neopterygii</taxon>
        <taxon>Teleostei</taxon>
        <taxon>Neoteleostei</taxon>
        <taxon>Acanthomorphata</taxon>
        <taxon>Eupercaria</taxon>
        <taxon>Labriformes</taxon>
        <taxon>Labridae</taxon>
        <taxon>Xyrichtys</taxon>
    </lineage>
</organism>
<feature type="region of interest" description="Disordered" evidence="10">
    <location>
        <begin position="129"/>
        <end position="152"/>
    </location>
</feature>
<dbReference type="GO" id="GO:0001786">
    <property type="term" value="F:phosphatidylserine binding"/>
    <property type="evidence" value="ECO:0007669"/>
    <property type="project" value="TreeGrafter"/>
</dbReference>
<evidence type="ECO:0000256" key="1">
    <source>
        <dbReference type="ARBA" id="ARBA00004479"/>
    </source>
</evidence>
<evidence type="ECO:0000256" key="6">
    <source>
        <dbReference type="ARBA" id="ARBA00023157"/>
    </source>
</evidence>
<evidence type="ECO:0000256" key="7">
    <source>
        <dbReference type="ARBA" id="ARBA00023180"/>
    </source>
</evidence>
<evidence type="ECO:0000256" key="3">
    <source>
        <dbReference type="ARBA" id="ARBA00022729"/>
    </source>
</evidence>
<accession>A0AAV1FR48</accession>
<evidence type="ECO:0000256" key="10">
    <source>
        <dbReference type="SAM" id="MobiDB-lite"/>
    </source>
</evidence>
<feature type="transmembrane region" description="Helical" evidence="11">
    <location>
        <begin position="180"/>
        <end position="202"/>
    </location>
</feature>
<evidence type="ECO:0000256" key="12">
    <source>
        <dbReference type="SAM" id="SignalP"/>
    </source>
</evidence>
<dbReference type="PANTHER" id="PTHR46608">
    <property type="entry name" value="T-CELL IMMUNOGLOBULIN AND MUCIN DOMAIN-CONTAINING PROTEIN 4"/>
    <property type="match status" value="1"/>
</dbReference>
<evidence type="ECO:0000256" key="9">
    <source>
        <dbReference type="ARBA" id="ARBA00038203"/>
    </source>
</evidence>
<comment type="subcellular location">
    <subcellularLocation>
        <location evidence="1">Membrane</location>
        <topology evidence="1">Single-pass type I membrane protein</topology>
    </subcellularLocation>
</comment>
<feature type="domain" description="Ig-like" evidence="13">
    <location>
        <begin position="14"/>
        <end position="106"/>
    </location>
</feature>
<dbReference type="InterPro" id="IPR036179">
    <property type="entry name" value="Ig-like_dom_sf"/>
</dbReference>
<keyword evidence="14" id="KW-0675">Receptor</keyword>
<dbReference type="Pfam" id="PF07686">
    <property type="entry name" value="V-set"/>
    <property type="match status" value="1"/>
</dbReference>
<keyword evidence="8" id="KW-0393">Immunoglobulin domain</keyword>
<dbReference type="InterPro" id="IPR013106">
    <property type="entry name" value="Ig_V-set"/>
</dbReference>
<dbReference type="PROSITE" id="PS50835">
    <property type="entry name" value="IG_LIKE"/>
    <property type="match status" value="1"/>
</dbReference>
<dbReference type="GO" id="GO:0060097">
    <property type="term" value="P:cytoskeletal rearrangement involved in phagocytosis, engulfment"/>
    <property type="evidence" value="ECO:0007669"/>
    <property type="project" value="TreeGrafter"/>
</dbReference>
<evidence type="ECO:0000313" key="14">
    <source>
        <dbReference type="EMBL" id="CAJ1063181.1"/>
    </source>
</evidence>
<keyword evidence="15" id="KW-1185">Reference proteome</keyword>
<feature type="signal peptide" evidence="12">
    <location>
        <begin position="1"/>
        <end position="18"/>
    </location>
</feature>
<keyword evidence="7" id="KW-0325">Glycoprotein</keyword>
<dbReference type="Proteomes" id="UP001178508">
    <property type="component" value="Chromosome 9"/>
</dbReference>
<name>A0AAV1FR48_XYRNO</name>
<dbReference type="AlphaFoldDB" id="A0AAV1FR48"/>
<feature type="chain" id="PRO_5044021560" evidence="12">
    <location>
        <begin position="19"/>
        <end position="253"/>
    </location>
</feature>
<dbReference type="GO" id="GO:0043277">
    <property type="term" value="P:apoptotic cell clearance"/>
    <property type="evidence" value="ECO:0007669"/>
    <property type="project" value="TreeGrafter"/>
</dbReference>
<dbReference type="FunFam" id="2.60.40.10:FF:000774">
    <property type="entry name" value="Hepatitis A virus cellular receptor 1"/>
    <property type="match status" value="1"/>
</dbReference>
<dbReference type="GO" id="GO:0016020">
    <property type="term" value="C:membrane"/>
    <property type="evidence" value="ECO:0007669"/>
    <property type="project" value="UniProtKB-SubCell"/>
</dbReference>
<keyword evidence="5 11" id="KW-0472">Membrane</keyword>
<keyword evidence="4 11" id="KW-1133">Transmembrane helix</keyword>
<evidence type="ECO:0000313" key="15">
    <source>
        <dbReference type="Proteomes" id="UP001178508"/>
    </source>
</evidence>
<gene>
    <name evidence="14" type="ORF">XNOV1_A015178</name>
</gene>
<evidence type="ECO:0000256" key="11">
    <source>
        <dbReference type="SAM" id="Phobius"/>
    </source>
</evidence>
<dbReference type="InterPro" id="IPR003599">
    <property type="entry name" value="Ig_sub"/>
</dbReference>
<evidence type="ECO:0000256" key="5">
    <source>
        <dbReference type="ARBA" id="ARBA00023136"/>
    </source>
</evidence>